<feature type="region of interest" description="Disordered" evidence="1">
    <location>
        <begin position="236"/>
        <end position="257"/>
    </location>
</feature>
<dbReference type="EMBL" id="SLVM01000006">
    <property type="protein sequence ID" value="TCM85712.1"/>
    <property type="molecule type" value="Genomic_DNA"/>
</dbReference>
<keyword evidence="4" id="KW-1185">Reference proteome</keyword>
<dbReference type="RefSeq" id="WP_132693995.1">
    <property type="nucleotide sequence ID" value="NZ_SLVM01000006.1"/>
</dbReference>
<name>A0A4R1YWY8_9RHOB</name>
<protein>
    <submittedName>
        <fullName evidence="3">Type III secretion system (T3SS) SseB-like protein</fullName>
    </submittedName>
</protein>
<evidence type="ECO:0000313" key="4">
    <source>
        <dbReference type="Proteomes" id="UP000295277"/>
    </source>
</evidence>
<sequence>MTDPTALDLAHRAMAAAPEDPSPRLRWYGALSASELYLLLDREPAGDRLAPRVFRLDTGPVVLAFDRATRLTDFTAEPAPYAALPGRALAELLAGQGLGLGINLGTEDGELLPPDAIDWWAGMLAPAPEPRMLAAGTPTPPPDLPAPLLAALDRCLATATGLAACACLAGLRQEDGSHGLVLAFLDPRPGAETALARAAAEALRFCGLDEAELDIAFLAADHPDAARLARIGLRIDLAPPPSPPSGQADPDAPPRLR</sequence>
<evidence type="ECO:0000313" key="3">
    <source>
        <dbReference type="EMBL" id="TCM85712.1"/>
    </source>
</evidence>
<gene>
    <name evidence="3" type="ORF">EV216_10612</name>
</gene>
<proteinExistence type="predicted"/>
<reference evidence="3 4" key="1">
    <citation type="submission" date="2019-03" db="EMBL/GenBank/DDBJ databases">
        <title>Genomic Encyclopedia of Type Strains, Phase IV (KMG-IV): sequencing the most valuable type-strain genomes for metagenomic binning, comparative biology and taxonomic classification.</title>
        <authorList>
            <person name="Goeker M."/>
        </authorList>
    </citation>
    <scope>NUCLEOTIDE SEQUENCE [LARGE SCALE GENOMIC DNA]</scope>
    <source>
        <strain evidence="3 4">DSM 21153</strain>
    </source>
</reference>
<dbReference type="AlphaFoldDB" id="A0A4R1YWY8"/>
<organism evidence="3 4">
    <name type="scientific">Rhodovulum steppense</name>
    <dbReference type="NCBI Taxonomy" id="540251"/>
    <lineage>
        <taxon>Bacteria</taxon>
        <taxon>Pseudomonadati</taxon>
        <taxon>Pseudomonadota</taxon>
        <taxon>Alphaproteobacteria</taxon>
        <taxon>Rhodobacterales</taxon>
        <taxon>Paracoccaceae</taxon>
        <taxon>Rhodovulum</taxon>
    </lineage>
</organism>
<accession>A0A4R1YWY8</accession>
<evidence type="ECO:0000259" key="2">
    <source>
        <dbReference type="Pfam" id="PF07179"/>
    </source>
</evidence>
<dbReference type="OrthoDB" id="7831317at2"/>
<dbReference type="Proteomes" id="UP000295277">
    <property type="component" value="Unassembled WGS sequence"/>
</dbReference>
<feature type="domain" description="SseB protein N-terminal" evidence="2">
    <location>
        <begin position="12"/>
        <end position="119"/>
    </location>
</feature>
<dbReference type="Pfam" id="PF07179">
    <property type="entry name" value="SseB"/>
    <property type="match status" value="1"/>
</dbReference>
<evidence type="ECO:0000256" key="1">
    <source>
        <dbReference type="SAM" id="MobiDB-lite"/>
    </source>
</evidence>
<comment type="caution">
    <text evidence="3">The sequence shown here is derived from an EMBL/GenBank/DDBJ whole genome shotgun (WGS) entry which is preliminary data.</text>
</comment>
<dbReference type="InterPro" id="IPR009839">
    <property type="entry name" value="SseB_N"/>
</dbReference>